<protein>
    <recommendedName>
        <fullName evidence="2">N-acetylmuramoyl-L-alanine amidase</fullName>
        <ecNumber evidence="2">3.5.1.28</ecNumber>
    </recommendedName>
</protein>
<evidence type="ECO:0000256" key="4">
    <source>
        <dbReference type="SAM" id="SignalP"/>
    </source>
</evidence>
<dbReference type="RefSeq" id="WP_258293250.1">
    <property type="nucleotide sequence ID" value="NZ_JANKJG010000002.1"/>
</dbReference>
<sequence length="405" mass="42753">MRYVIMVIFALFLVGAPRVQADALTALARVDPDDSLISEGWFGNTKLTIGLSQGVPFRVFHLDDPMRLVIDFREADWAAVTAEDLLPEPGKVTGVRFGPFGPGWSRLVLDLAEPMLPTDIGMPVDDSTGTARLTVALKSTDAATFRAGVGAPKDASWATQAAQTPPTPKSDDTFVVVIDPGHGGVDPGAVRDGITEKDIMLKVSQALAEALRRSGQVEVVLTRTDDRFVSLPGRVDMAHAVDADLFISLHADILSEGGASGATIYTLAKEASDEAAEQLAAQHNRADILAGADLSGADDQVAGVLLDLARQETAPRSHQAAAALIDAMRAGGGPMNARPARQAGFSVLTSADVPSVLIEVGFLSSKRDLANLRDPVWRAGIAAAMAEGILAWRASDLAQRPLVRK</sequence>
<gene>
    <name evidence="6" type="ORF">NTA49_03380</name>
</gene>
<evidence type="ECO:0000313" key="7">
    <source>
        <dbReference type="Proteomes" id="UP001165396"/>
    </source>
</evidence>
<dbReference type="InterPro" id="IPR002508">
    <property type="entry name" value="MurNAc-LAA_cat"/>
</dbReference>
<evidence type="ECO:0000256" key="2">
    <source>
        <dbReference type="ARBA" id="ARBA00011901"/>
    </source>
</evidence>
<keyword evidence="7" id="KW-1185">Reference proteome</keyword>
<feature type="domain" description="MurNAc-LAA" evidence="5">
    <location>
        <begin position="235"/>
        <end position="390"/>
    </location>
</feature>
<dbReference type="Pfam" id="PF01520">
    <property type="entry name" value="Amidase_3"/>
    <property type="match status" value="1"/>
</dbReference>
<dbReference type="InterPro" id="IPR050695">
    <property type="entry name" value="N-acetylmuramoyl_amidase_3"/>
</dbReference>
<reference evidence="6" key="1">
    <citation type="submission" date="2022-07" db="EMBL/GenBank/DDBJ databases">
        <title>Pseudosulfitobacter sp. strain AP-MA-4, whole genome sequence.</title>
        <authorList>
            <person name="Jiang Y."/>
        </authorList>
    </citation>
    <scope>NUCLEOTIDE SEQUENCE</scope>
    <source>
        <strain evidence="6">AP-MA-4</strain>
    </source>
</reference>
<keyword evidence="4" id="KW-0732">Signal</keyword>
<name>A0ABT1YXG2_9RHOB</name>
<dbReference type="Gene3D" id="3.40.630.40">
    <property type="entry name" value="Zn-dependent exopeptidases"/>
    <property type="match status" value="1"/>
</dbReference>
<dbReference type="Pfam" id="PF11741">
    <property type="entry name" value="AMIN"/>
    <property type="match status" value="1"/>
</dbReference>
<organism evidence="6 7">
    <name type="scientific">Pseudosulfitobacter koreensis</name>
    <dbReference type="NCBI Taxonomy" id="2968472"/>
    <lineage>
        <taxon>Bacteria</taxon>
        <taxon>Pseudomonadati</taxon>
        <taxon>Pseudomonadota</taxon>
        <taxon>Alphaproteobacteria</taxon>
        <taxon>Rhodobacterales</taxon>
        <taxon>Roseobacteraceae</taxon>
        <taxon>Pseudosulfitobacter</taxon>
    </lineage>
</organism>
<dbReference type="Gene3D" id="2.60.40.3500">
    <property type="match status" value="1"/>
</dbReference>
<dbReference type="PANTHER" id="PTHR30404">
    <property type="entry name" value="N-ACETYLMURAMOYL-L-ALANINE AMIDASE"/>
    <property type="match status" value="1"/>
</dbReference>
<dbReference type="Proteomes" id="UP001165396">
    <property type="component" value="Unassembled WGS sequence"/>
</dbReference>
<dbReference type="SMART" id="SM00646">
    <property type="entry name" value="Ami_3"/>
    <property type="match status" value="1"/>
</dbReference>
<dbReference type="EMBL" id="JANKJG010000002">
    <property type="protein sequence ID" value="MCR8825571.1"/>
    <property type="molecule type" value="Genomic_DNA"/>
</dbReference>
<evidence type="ECO:0000259" key="5">
    <source>
        <dbReference type="SMART" id="SM00646"/>
    </source>
</evidence>
<proteinExistence type="predicted"/>
<feature type="chain" id="PRO_5046663241" description="N-acetylmuramoyl-L-alanine amidase" evidence="4">
    <location>
        <begin position="22"/>
        <end position="405"/>
    </location>
</feature>
<dbReference type="PANTHER" id="PTHR30404:SF0">
    <property type="entry name" value="N-ACETYLMURAMOYL-L-ALANINE AMIDASE AMIC"/>
    <property type="match status" value="1"/>
</dbReference>
<evidence type="ECO:0000256" key="3">
    <source>
        <dbReference type="ARBA" id="ARBA00022801"/>
    </source>
</evidence>
<dbReference type="CDD" id="cd02696">
    <property type="entry name" value="MurNAc-LAA"/>
    <property type="match status" value="1"/>
</dbReference>
<evidence type="ECO:0000313" key="6">
    <source>
        <dbReference type="EMBL" id="MCR8825571.1"/>
    </source>
</evidence>
<comment type="caution">
    <text evidence="6">The sequence shown here is derived from an EMBL/GenBank/DDBJ whole genome shotgun (WGS) entry which is preliminary data.</text>
</comment>
<evidence type="ECO:0000256" key="1">
    <source>
        <dbReference type="ARBA" id="ARBA00001561"/>
    </source>
</evidence>
<accession>A0ABT1YXG2</accession>
<comment type="catalytic activity">
    <reaction evidence="1">
        <text>Hydrolyzes the link between N-acetylmuramoyl residues and L-amino acid residues in certain cell-wall glycopeptides.</text>
        <dbReference type="EC" id="3.5.1.28"/>
    </reaction>
</comment>
<keyword evidence="3" id="KW-0378">Hydrolase</keyword>
<dbReference type="InterPro" id="IPR021731">
    <property type="entry name" value="AMIN_dom"/>
</dbReference>
<dbReference type="SUPFAM" id="SSF53187">
    <property type="entry name" value="Zn-dependent exopeptidases"/>
    <property type="match status" value="1"/>
</dbReference>
<dbReference type="EC" id="3.5.1.28" evidence="2"/>
<feature type="signal peptide" evidence="4">
    <location>
        <begin position="1"/>
        <end position="21"/>
    </location>
</feature>